<dbReference type="Pfam" id="PF00857">
    <property type="entry name" value="Isochorismatase"/>
    <property type="match status" value="1"/>
</dbReference>
<comment type="caution">
    <text evidence="2">The sequence shown here is derived from an EMBL/GenBank/DDBJ whole genome shotgun (WGS) entry which is preliminary data.</text>
</comment>
<dbReference type="CDD" id="cd01012">
    <property type="entry name" value="YcaC_related"/>
    <property type="match status" value="1"/>
</dbReference>
<dbReference type="Proteomes" id="UP000541810">
    <property type="component" value="Unassembled WGS sequence"/>
</dbReference>
<dbReference type="PANTHER" id="PTHR14119:SF3">
    <property type="entry name" value="ISOCHORISMATASE DOMAIN-CONTAINING PROTEIN 2"/>
    <property type="match status" value="1"/>
</dbReference>
<keyword evidence="3" id="KW-1185">Reference proteome</keyword>
<sequence>MTVSRLDPKRSAVLLVDLQDKLLPVMHEKTTVERRAGRLIQGANLMKVPVLLTEQYPKGLGRTVSSIAKQLDGAVCIDEKTRFSACSESVIRLLEKFDIKDVVVAGIETHVCVLQTCLDLLERGYTVALCEDAVSSRRPIDKKAAVDRMIQAGVLPTTVESVLFELLGDANSPLFRELRGIIQSRD</sequence>
<dbReference type="InterPro" id="IPR050993">
    <property type="entry name" value="Isochorismatase_domain"/>
</dbReference>
<evidence type="ECO:0000259" key="1">
    <source>
        <dbReference type="Pfam" id="PF00857"/>
    </source>
</evidence>
<evidence type="ECO:0000313" key="2">
    <source>
        <dbReference type="EMBL" id="MBB6428429.1"/>
    </source>
</evidence>
<dbReference type="EMBL" id="JACHGY010000001">
    <property type="protein sequence ID" value="MBB6428429.1"/>
    <property type="molecule type" value="Genomic_DNA"/>
</dbReference>
<dbReference type="InterPro" id="IPR000868">
    <property type="entry name" value="Isochorismatase-like_dom"/>
</dbReference>
<dbReference type="AlphaFoldDB" id="A0A7X0LJ53"/>
<gene>
    <name evidence="2" type="ORF">HNQ40_000235</name>
</gene>
<dbReference type="Gene3D" id="3.40.50.850">
    <property type="entry name" value="Isochorismatase-like"/>
    <property type="match status" value="1"/>
</dbReference>
<evidence type="ECO:0000313" key="3">
    <source>
        <dbReference type="Proteomes" id="UP000541810"/>
    </source>
</evidence>
<dbReference type="InterPro" id="IPR036380">
    <property type="entry name" value="Isochorismatase-like_sf"/>
</dbReference>
<feature type="domain" description="Isochorismatase-like" evidence="1">
    <location>
        <begin position="11"/>
        <end position="160"/>
    </location>
</feature>
<dbReference type="SUPFAM" id="SSF52499">
    <property type="entry name" value="Isochorismatase-like hydrolases"/>
    <property type="match status" value="1"/>
</dbReference>
<reference evidence="2 3" key="1">
    <citation type="submission" date="2020-08" db="EMBL/GenBank/DDBJ databases">
        <title>Genomic Encyclopedia of Type Strains, Phase IV (KMG-IV): sequencing the most valuable type-strain genomes for metagenomic binning, comparative biology and taxonomic classification.</title>
        <authorList>
            <person name="Goeker M."/>
        </authorList>
    </citation>
    <scope>NUCLEOTIDE SEQUENCE [LARGE SCALE GENOMIC DNA]</scope>
    <source>
        <strain evidence="2 3">DSM 103725</strain>
    </source>
</reference>
<dbReference type="RefSeq" id="WP_184675561.1">
    <property type="nucleotide sequence ID" value="NZ_JACHGY010000001.1"/>
</dbReference>
<accession>A0A7X0LJ53</accession>
<organism evidence="2 3">
    <name type="scientific">Algisphaera agarilytica</name>
    <dbReference type="NCBI Taxonomy" id="1385975"/>
    <lineage>
        <taxon>Bacteria</taxon>
        <taxon>Pseudomonadati</taxon>
        <taxon>Planctomycetota</taxon>
        <taxon>Phycisphaerae</taxon>
        <taxon>Phycisphaerales</taxon>
        <taxon>Phycisphaeraceae</taxon>
        <taxon>Algisphaera</taxon>
    </lineage>
</organism>
<name>A0A7X0LJ53_9BACT</name>
<dbReference type="PANTHER" id="PTHR14119">
    <property type="entry name" value="HYDROLASE"/>
    <property type="match status" value="1"/>
</dbReference>
<proteinExistence type="predicted"/>
<protein>
    <submittedName>
        <fullName evidence="2">Nicotinamidase-related amidase</fullName>
    </submittedName>
</protein>